<evidence type="ECO:0000313" key="2">
    <source>
        <dbReference type="Proteomes" id="UP000317238"/>
    </source>
</evidence>
<dbReference type="EMBL" id="SJPL01000001">
    <property type="protein sequence ID" value="TWT68357.1"/>
    <property type="molecule type" value="Genomic_DNA"/>
</dbReference>
<name>A0A5C5XYB3_9PLAN</name>
<reference evidence="1 2" key="1">
    <citation type="submission" date="2019-02" db="EMBL/GenBank/DDBJ databases">
        <title>Deep-cultivation of Planctomycetes and their phenomic and genomic characterization uncovers novel biology.</title>
        <authorList>
            <person name="Wiegand S."/>
            <person name="Jogler M."/>
            <person name="Boedeker C."/>
            <person name="Pinto D."/>
            <person name="Vollmers J."/>
            <person name="Rivas-Marin E."/>
            <person name="Kohn T."/>
            <person name="Peeters S.H."/>
            <person name="Heuer A."/>
            <person name="Rast P."/>
            <person name="Oberbeckmann S."/>
            <person name="Bunk B."/>
            <person name="Jeske O."/>
            <person name="Meyerdierks A."/>
            <person name="Storesund J.E."/>
            <person name="Kallscheuer N."/>
            <person name="Luecker S."/>
            <person name="Lage O.M."/>
            <person name="Pohl T."/>
            <person name="Merkel B.J."/>
            <person name="Hornburger P."/>
            <person name="Mueller R.-W."/>
            <person name="Bruemmer F."/>
            <person name="Labrenz M."/>
            <person name="Spormann A.M."/>
            <person name="Op Den Camp H."/>
            <person name="Overmann J."/>
            <person name="Amann R."/>
            <person name="Jetten M.S.M."/>
            <person name="Mascher T."/>
            <person name="Medema M.H."/>
            <person name="Devos D.P."/>
            <person name="Kaster A.-K."/>
            <person name="Ovreas L."/>
            <person name="Rohde M."/>
            <person name="Galperin M.Y."/>
            <person name="Jogler C."/>
        </authorList>
    </citation>
    <scope>NUCLEOTIDE SEQUENCE [LARGE SCALE GENOMIC DNA]</scope>
    <source>
        <strain evidence="1 2">Pan14r</strain>
    </source>
</reference>
<proteinExistence type="predicted"/>
<dbReference type="AlphaFoldDB" id="A0A5C5XYB3"/>
<keyword evidence="2" id="KW-1185">Reference proteome</keyword>
<sequence length="67" mass="7334">MGLYCGSLRADAILHRAPVCFLCCVDLSQQQNLERFGDRPAALCLGRCGNFAVPIPPCQCLHERIAT</sequence>
<gene>
    <name evidence="1" type="ORF">Pan14r_06010</name>
</gene>
<comment type="caution">
    <text evidence="1">The sequence shown here is derived from an EMBL/GenBank/DDBJ whole genome shotgun (WGS) entry which is preliminary data.</text>
</comment>
<evidence type="ECO:0000313" key="1">
    <source>
        <dbReference type="EMBL" id="TWT68357.1"/>
    </source>
</evidence>
<protein>
    <submittedName>
        <fullName evidence="1">Uncharacterized protein</fullName>
    </submittedName>
</protein>
<organism evidence="1 2">
    <name type="scientific">Crateriforma conspicua</name>
    <dbReference type="NCBI Taxonomy" id="2527996"/>
    <lineage>
        <taxon>Bacteria</taxon>
        <taxon>Pseudomonadati</taxon>
        <taxon>Planctomycetota</taxon>
        <taxon>Planctomycetia</taxon>
        <taxon>Planctomycetales</taxon>
        <taxon>Planctomycetaceae</taxon>
        <taxon>Crateriforma</taxon>
    </lineage>
</organism>
<accession>A0A5C5XYB3</accession>
<dbReference type="Proteomes" id="UP000317238">
    <property type="component" value="Unassembled WGS sequence"/>
</dbReference>